<dbReference type="GO" id="GO:0005643">
    <property type="term" value="C:nuclear pore"/>
    <property type="evidence" value="ECO:0007669"/>
    <property type="project" value="TreeGrafter"/>
</dbReference>
<feature type="compositionally biased region" description="Low complexity" evidence="1">
    <location>
        <begin position="259"/>
        <end position="277"/>
    </location>
</feature>
<feature type="compositionally biased region" description="Basic and acidic residues" evidence="1">
    <location>
        <begin position="155"/>
        <end position="168"/>
    </location>
</feature>
<dbReference type="EMBL" id="QUTI01024397">
    <property type="protein sequence ID" value="RLO06814.1"/>
    <property type="molecule type" value="Genomic_DNA"/>
</dbReference>
<dbReference type="InterPro" id="IPR000156">
    <property type="entry name" value="Ran_bind_dom"/>
</dbReference>
<dbReference type="InterPro" id="IPR011993">
    <property type="entry name" value="PH-like_dom_sf"/>
</dbReference>
<evidence type="ECO:0000256" key="1">
    <source>
        <dbReference type="SAM" id="MobiDB-lite"/>
    </source>
</evidence>
<organism evidence="3 4">
    <name type="scientific">Aphanomyces astaci</name>
    <name type="common">Crayfish plague agent</name>
    <dbReference type="NCBI Taxonomy" id="112090"/>
    <lineage>
        <taxon>Eukaryota</taxon>
        <taxon>Sar</taxon>
        <taxon>Stramenopiles</taxon>
        <taxon>Oomycota</taxon>
        <taxon>Saprolegniomycetes</taxon>
        <taxon>Saprolegniales</taxon>
        <taxon>Verrucalvaceae</taxon>
        <taxon>Aphanomyces</taxon>
    </lineage>
</organism>
<reference evidence="3 4" key="1">
    <citation type="journal article" date="2018" name="J. Invertebr. Pathol.">
        <title>New genotyping method for the causative agent of crayfish plague (Aphanomyces astaci) based on whole genome data.</title>
        <authorList>
            <person name="Minardi D."/>
            <person name="Studholme D.J."/>
            <person name="van der Giezen M."/>
            <person name="Pretto T."/>
            <person name="Oidtmann B."/>
        </authorList>
    </citation>
    <scope>NUCLEOTIDE SEQUENCE [LARGE SCALE GENOMIC DNA]</scope>
    <source>
        <strain evidence="3 4">KB13</strain>
    </source>
</reference>
<feature type="region of interest" description="Disordered" evidence="1">
    <location>
        <begin position="131"/>
        <end position="199"/>
    </location>
</feature>
<protein>
    <recommendedName>
        <fullName evidence="2">RanBD1 domain-containing protein</fullName>
    </recommendedName>
</protein>
<feature type="region of interest" description="Disordered" evidence="1">
    <location>
        <begin position="1"/>
        <end position="63"/>
    </location>
</feature>
<dbReference type="Pfam" id="PF00638">
    <property type="entry name" value="Ran_BP1"/>
    <property type="match status" value="1"/>
</dbReference>
<dbReference type="PROSITE" id="PS50196">
    <property type="entry name" value="RANBD1"/>
    <property type="match status" value="1"/>
</dbReference>
<dbReference type="GO" id="GO:0005096">
    <property type="term" value="F:GTPase activator activity"/>
    <property type="evidence" value="ECO:0007669"/>
    <property type="project" value="TreeGrafter"/>
</dbReference>
<dbReference type="InterPro" id="IPR045255">
    <property type="entry name" value="RanBP1-like"/>
</dbReference>
<feature type="region of interest" description="Disordered" evidence="1">
    <location>
        <begin position="259"/>
        <end position="279"/>
    </location>
</feature>
<sequence>MSEYGESFEEFVDEESIGDADDNTMRRSRSRSPSRPLKPLAVPAIHESSYEDESFEAATSTSPSKAMTTSHIATHLQPVDTLVKFPLGSVVEVYWPDEKEWFTGAVRHYDTTHGYFDPIANNSTSILDPMNVVGAASSPGKSPHAKSPLNKRPRVNTEGHDGIDRGQHDEEDVEERPVSPSKKTDSSPREQTTSADVGDKTSAISSFGFTAFANTNPFQTVAPTSAASSTGFAAFAGGGFGTSSSTGFGFGSGGFGRSSGTSGFGSTSSSTAASFGGDKTNTDEASAWTDANDTNADFLNAEADKVEVQHLVVPKVELPKDYHHVTGEENEHVLLQTTAKLFKLVDKEYVECGAGPLKVLEPKDKSTRGRLVMRRATSDFKAGTQLLLNALLTSIPSVVIKGKNAIVPVLTTTSTITTYCIRLESPDVADKLQQLLHDANK</sequence>
<name>A0A9X8E059_APHAT</name>
<evidence type="ECO:0000259" key="2">
    <source>
        <dbReference type="PROSITE" id="PS50196"/>
    </source>
</evidence>
<dbReference type="SMART" id="SM00160">
    <property type="entry name" value="RanBD"/>
    <property type="match status" value="1"/>
</dbReference>
<dbReference type="PANTHER" id="PTHR23138">
    <property type="entry name" value="RAN BINDING PROTEIN"/>
    <property type="match status" value="1"/>
</dbReference>
<accession>A0A9X8E059</accession>
<dbReference type="PANTHER" id="PTHR23138:SF183">
    <property type="entry name" value="RANBD1 DOMAIN-CONTAINING PROTEIN"/>
    <property type="match status" value="1"/>
</dbReference>
<proteinExistence type="predicted"/>
<gene>
    <name evidence="3" type="ORF">DYB28_008071</name>
</gene>
<feature type="domain" description="RanBD1" evidence="2">
    <location>
        <begin position="311"/>
        <end position="441"/>
    </location>
</feature>
<dbReference type="Gene3D" id="2.30.29.30">
    <property type="entry name" value="Pleckstrin-homology domain (PH domain)/Phosphotyrosine-binding domain (PTB)"/>
    <property type="match status" value="1"/>
</dbReference>
<dbReference type="Proteomes" id="UP000275652">
    <property type="component" value="Unassembled WGS sequence"/>
</dbReference>
<dbReference type="SUPFAM" id="SSF50729">
    <property type="entry name" value="PH domain-like"/>
    <property type="match status" value="1"/>
</dbReference>
<comment type="caution">
    <text evidence="3">The sequence shown here is derived from an EMBL/GenBank/DDBJ whole genome shotgun (WGS) entry which is preliminary data.</text>
</comment>
<dbReference type="GO" id="GO:0005737">
    <property type="term" value="C:cytoplasm"/>
    <property type="evidence" value="ECO:0007669"/>
    <property type="project" value="TreeGrafter"/>
</dbReference>
<evidence type="ECO:0000313" key="4">
    <source>
        <dbReference type="Proteomes" id="UP000275652"/>
    </source>
</evidence>
<evidence type="ECO:0000313" key="3">
    <source>
        <dbReference type="EMBL" id="RLO06814.1"/>
    </source>
</evidence>
<dbReference type="AlphaFoldDB" id="A0A9X8E059"/>
<feature type="compositionally biased region" description="Acidic residues" evidence="1">
    <location>
        <begin position="1"/>
        <end position="22"/>
    </location>
</feature>